<dbReference type="InterPro" id="IPR035996">
    <property type="entry name" value="4pyrrol_Methylase_sf"/>
</dbReference>
<dbReference type="InterPro" id="IPR003754">
    <property type="entry name" value="4pyrrol_synth_uPrphyn_synth"/>
</dbReference>
<keyword evidence="5" id="KW-1185">Reference proteome</keyword>
<dbReference type="Gene3D" id="3.40.1010.10">
    <property type="entry name" value="Cobalt-precorrin-4 Transmethylase, Domain 1"/>
    <property type="match status" value="1"/>
</dbReference>
<dbReference type="FunFam" id="3.40.50.10090:FF:000001">
    <property type="entry name" value="Bifunctional uroporphyrinogen-III C-methyltransferase/uroporphyrinogen-III synthase"/>
    <property type="match status" value="1"/>
</dbReference>
<feature type="compositionally biased region" description="Basic residues" evidence="1">
    <location>
        <begin position="517"/>
        <end position="526"/>
    </location>
</feature>
<dbReference type="EMBL" id="FQZG01000036">
    <property type="protein sequence ID" value="SHJ27800.1"/>
    <property type="molecule type" value="Genomic_DNA"/>
</dbReference>
<sequence>MTESLYPMSPATPPELEATSGSVTFVGSGPGDLGLLTLSGSRALRFADVIVVDPDMDAEHVRTLVSAHAQIRCSKGDGDTGLILRSIAQGLKVVRLHGGDYFTDADADSVLSEVLSQAGLHANVVPGVNRWSAALSYGAVTASASFAALDAILGIPAAQEWPSAATLIIRARGADSRSLAETASERFGRDGAVLSLQRMGTTSQSSELTTWAALTDTDDAERFFIIGPGVDDSHRNRFSWFERKPLFDWRIVVPRTKDDVSSLVEELDHYGATSEIVATMSIEPPRTEQAMEKAVRGLVDGRYLWLVFTSPHAVTAISERLQEYGLDSRALSGVSLAAVGSGTTEALARLGLVPDLTPVVENTTGALANEFPAYDDLIDPLNRVLVPSADVAVEPLLVGLGRLGWDVEEVTAYRTVRAAPPPAEVRDDIKTGMFDAVVFTSATAVRNMIGIAGKPHAATVVAAIGPATAAACDMHGMHVDVLADTPTFESVAEGLARFADRRRADQVSAGLPVTKPSQRKRRKRRKVVEAGQ</sequence>
<dbReference type="SUPFAM" id="SSF69618">
    <property type="entry name" value="HemD-like"/>
    <property type="match status" value="1"/>
</dbReference>
<dbReference type="SUPFAM" id="SSF53790">
    <property type="entry name" value="Tetrapyrrole methylase"/>
    <property type="match status" value="1"/>
</dbReference>
<evidence type="ECO:0000259" key="3">
    <source>
        <dbReference type="Pfam" id="PF02602"/>
    </source>
</evidence>
<name>A0A1M6I082_9ACTN</name>
<dbReference type="Pfam" id="PF02602">
    <property type="entry name" value="HEM4"/>
    <property type="match status" value="1"/>
</dbReference>
<reference evidence="4 5" key="1">
    <citation type="submission" date="2016-11" db="EMBL/GenBank/DDBJ databases">
        <authorList>
            <person name="Jaros S."/>
            <person name="Januszkiewicz K."/>
            <person name="Wedrychowicz H."/>
        </authorList>
    </citation>
    <scope>NUCLEOTIDE SEQUENCE [LARGE SCALE GENOMIC DNA]</scope>
    <source>
        <strain evidence="4 5">DSM 12906</strain>
    </source>
</reference>
<dbReference type="GO" id="GO:0004852">
    <property type="term" value="F:uroporphyrinogen-III synthase activity"/>
    <property type="evidence" value="ECO:0007669"/>
    <property type="project" value="InterPro"/>
</dbReference>
<evidence type="ECO:0000313" key="5">
    <source>
        <dbReference type="Proteomes" id="UP000184512"/>
    </source>
</evidence>
<dbReference type="Gene3D" id="3.40.50.10090">
    <property type="match status" value="2"/>
</dbReference>
<accession>A0A1M6I082</accession>
<dbReference type="PANTHER" id="PTHR40082:SF1">
    <property type="entry name" value="BLR5956 PROTEIN"/>
    <property type="match status" value="1"/>
</dbReference>
<feature type="domain" description="Tetrapyrrole methylase" evidence="2">
    <location>
        <begin position="23"/>
        <end position="212"/>
    </location>
</feature>
<feature type="domain" description="Tetrapyrrole biosynthesis uroporphyrinogen III synthase" evidence="3">
    <location>
        <begin position="262"/>
        <end position="491"/>
    </location>
</feature>
<keyword evidence="4" id="KW-0808">Transferase</keyword>
<evidence type="ECO:0000313" key="4">
    <source>
        <dbReference type="EMBL" id="SHJ27800.1"/>
    </source>
</evidence>
<protein>
    <submittedName>
        <fullName evidence="4">Uroporphyrinogen III methyltransferase / synthase</fullName>
    </submittedName>
</protein>
<dbReference type="InterPro" id="IPR036108">
    <property type="entry name" value="4pyrrol_syn_uPrphyn_synt_sf"/>
</dbReference>
<dbReference type="GO" id="GO:0006780">
    <property type="term" value="P:uroporphyrinogen III biosynthetic process"/>
    <property type="evidence" value="ECO:0007669"/>
    <property type="project" value="InterPro"/>
</dbReference>
<dbReference type="RefSeq" id="WP_084189515.1">
    <property type="nucleotide sequence ID" value="NZ_FQZG01000036.1"/>
</dbReference>
<feature type="region of interest" description="Disordered" evidence="1">
    <location>
        <begin position="506"/>
        <end position="532"/>
    </location>
</feature>
<evidence type="ECO:0000256" key="1">
    <source>
        <dbReference type="SAM" id="MobiDB-lite"/>
    </source>
</evidence>
<organism evidence="4 5">
    <name type="scientific">Tessaracoccus bendigoensis DSM 12906</name>
    <dbReference type="NCBI Taxonomy" id="1123357"/>
    <lineage>
        <taxon>Bacteria</taxon>
        <taxon>Bacillati</taxon>
        <taxon>Actinomycetota</taxon>
        <taxon>Actinomycetes</taxon>
        <taxon>Propionibacteriales</taxon>
        <taxon>Propionibacteriaceae</taxon>
        <taxon>Tessaracoccus</taxon>
    </lineage>
</organism>
<proteinExistence type="predicted"/>
<dbReference type="STRING" id="1123357.SAMN02745244_02122"/>
<dbReference type="GO" id="GO:0008168">
    <property type="term" value="F:methyltransferase activity"/>
    <property type="evidence" value="ECO:0007669"/>
    <property type="project" value="UniProtKB-KW"/>
</dbReference>
<dbReference type="Proteomes" id="UP000184512">
    <property type="component" value="Unassembled WGS sequence"/>
</dbReference>
<evidence type="ECO:0000259" key="2">
    <source>
        <dbReference type="Pfam" id="PF00590"/>
    </source>
</evidence>
<dbReference type="OrthoDB" id="9815856at2"/>
<dbReference type="GO" id="GO:0032259">
    <property type="term" value="P:methylation"/>
    <property type="evidence" value="ECO:0007669"/>
    <property type="project" value="UniProtKB-KW"/>
</dbReference>
<dbReference type="PANTHER" id="PTHR40082">
    <property type="entry name" value="BLR5956 PROTEIN"/>
    <property type="match status" value="1"/>
</dbReference>
<dbReference type="InterPro" id="IPR039793">
    <property type="entry name" value="UROS/Hem4"/>
</dbReference>
<gene>
    <name evidence="4" type="ORF">SAMN02745244_02122</name>
</gene>
<dbReference type="InterPro" id="IPR014777">
    <property type="entry name" value="4pyrrole_Mease_sub1"/>
</dbReference>
<dbReference type="InterPro" id="IPR000878">
    <property type="entry name" value="4pyrrol_Mease"/>
</dbReference>
<dbReference type="CDD" id="cd06578">
    <property type="entry name" value="HemD"/>
    <property type="match status" value="1"/>
</dbReference>
<dbReference type="AlphaFoldDB" id="A0A1M6I082"/>
<dbReference type="Pfam" id="PF00590">
    <property type="entry name" value="TP_methylase"/>
    <property type="match status" value="1"/>
</dbReference>
<keyword evidence="4" id="KW-0489">Methyltransferase</keyword>